<dbReference type="RefSeq" id="WP_381833515.1">
    <property type="nucleotide sequence ID" value="NZ_JBHTCF010000010.1"/>
</dbReference>
<accession>A0ABW2JLW5</accession>
<sequence>MPEDLQARQAPTHSNTDTFTYTDGSPQEETDAAPFKAASVTTETVARLRTPSGRPRITIVDLMAS</sequence>
<name>A0ABW2JLW5_9ACTN</name>
<dbReference type="Proteomes" id="UP001596523">
    <property type="component" value="Unassembled WGS sequence"/>
</dbReference>
<evidence type="ECO:0000313" key="2">
    <source>
        <dbReference type="EMBL" id="MFC7307129.1"/>
    </source>
</evidence>
<comment type="caution">
    <text evidence="2">The sequence shown here is derived from an EMBL/GenBank/DDBJ whole genome shotgun (WGS) entry which is preliminary data.</text>
</comment>
<feature type="region of interest" description="Disordered" evidence="1">
    <location>
        <begin position="1"/>
        <end position="38"/>
    </location>
</feature>
<reference evidence="3" key="1">
    <citation type="journal article" date="2019" name="Int. J. Syst. Evol. Microbiol.">
        <title>The Global Catalogue of Microorganisms (GCM) 10K type strain sequencing project: providing services to taxonomists for standard genome sequencing and annotation.</title>
        <authorList>
            <consortium name="The Broad Institute Genomics Platform"/>
            <consortium name="The Broad Institute Genome Sequencing Center for Infectious Disease"/>
            <person name="Wu L."/>
            <person name="Ma J."/>
        </authorList>
    </citation>
    <scope>NUCLEOTIDE SEQUENCE [LARGE SCALE GENOMIC DNA]</scope>
    <source>
        <strain evidence="3">SYNS20</strain>
    </source>
</reference>
<keyword evidence="3" id="KW-1185">Reference proteome</keyword>
<dbReference type="EMBL" id="JBHTCF010000010">
    <property type="protein sequence ID" value="MFC7307129.1"/>
    <property type="molecule type" value="Genomic_DNA"/>
</dbReference>
<organism evidence="2 3">
    <name type="scientific">Streptomyces monticola</name>
    <dbReference type="NCBI Taxonomy" id="2666263"/>
    <lineage>
        <taxon>Bacteria</taxon>
        <taxon>Bacillati</taxon>
        <taxon>Actinomycetota</taxon>
        <taxon>Actinomycetes</taxon>
        <taxon>Kitasatosporales</taxon>
        <taxon>Streptomycetaceae</taxon>
        <taxon>Streptomyces</taxon>
    </lineage>
</organism>
<evidence type="ECO:0000256" key="1">
    <source>
        <dbReference type="SAM" id="MobiDB-lite"/>
    </source>
</evidence>
<feature type="compositionally biased region" description="Polar residues" evidence="1">
    <location>
        <begin position="9"/>
        <end position="25"/>
    </location>
</feature>
<evidence type="ECO:0008006" key="4">
    <source>
        <dbReference type="Google" id="ProtNLM"/>
    </source>
</evidence>
<gene>
    <name evidence="2" type="ORF">ACFQVC_23230</name>
</gene>
<evidence type="ECO:0000313" key="3">
    <source>
        <dbReference type="Proteomes" id="UP001596523"/>
    </source>
</evidence>
<proteinExistence type="predicted"/>
<protein>
    <recommendedName>
        <fullName evidence="4">FXSXX-COOH protein</fullName>
    </recommendedName>
</protein>